<dbReference type="SUPFAM" id="SSF55729">
    <property type="entry name" value="Acyl-CoA N-acyltransferases (Nat)"/>
    <property type="match status" value="1"/>
</dbReference>
<keyword evidence="1" id="KW-0812">Transmembrane</keyword>
<keyword evidence="2" id="KW-0012">Acyltransferase</keyword>
<dbReference type="RefSeq" id="WP_144810833.1">
    <property type="nucleotide sequence ID" value="NZ_VNFE01000003.1"/>
</dbReference>
<keyword evidence="1" id="KW-1133">Transmembrane helix</keyword>
<evidence type="ECO:0000313" key="3">
    <source>
        <dbReference type="Proteomes" id="UP000317288"/>
    </source>
</evidence>
<feature type="transmembrane region" description="Helical" evidence="1">
    <location>
        <begin position="169"/>
        <end position="187"/>
    </location>
</feature>
<keyword evidence="1" id="KW-0472">Membrane</keyword>
<protein>
    <submittedName>
        <fullName evidence="2">PEP-CTERM/exosortase system-associated acyltransferase</fullName>
    </submittedName>
</protein>
<evidence type="ECO:0000313" key="2">
    <source>
        <dbReference type="EMBL" id="TVU89718.1"/>
    </source>
</evidence>
<dbReference type="Proteomes" id="UP000317288">
    <property type="component" value="Unassembled WGS sequence"/>
</dbReference>
<dbReference type="InterPro" id="IPR022484">
    <property type="entry name" value="PEP-CTERM/exosrtase_acylTfrase"/>
</dbReference>
<sequence>MEAAQKKEKTSNTLTDLFSSFNDDFIFSIALTETEKNRIYKLRHEVYCQEIGYHPAQLTDKKTESDIHDSHSIHCLIEHRRSRLAAGCLRLVLPAPYGEGKMKRLPLQDFGEHTLPHEALHPAKLPYESICEISRFAIARTFRHKAINHETLTPSAFDYQFTAQERKTFPLIVIALFLATYSLVGLMKKRHVFAMMEPRLPRLLSMSGFKFTKVGESIEMHGKRNAFYIDHSKAEKEMHEELMPFYLHIRKILEPQLEELLTKKVAAL</sequence>
<gene>
    <name evidence="2" type="ORF">FQP89_10235</name>
</gene>
<comment type="caution">
    <text evidence="2">The sequence shown here is derived from an EMBL/GenBank/DDBJ whole genome shotgun (WGS) entry which is preliminary data.</text>
</comment>
<dbReference type="Gene3D" id="3.40.630.30">
    <property type="match status" value="1"/>
</dbReference>
<reference evidence="2 3" key="1">
    <citation type="submission" date="2019-07" db="EMBL/GenBank/DDBJ databases">
        <title>Diversity of Bacteria from Kongsfjorden, Arctic.</title>
        <authorList>
            <person name="Yu Y."/>
        </authorList>
    </citation>
    <scope>NUCLEOTIDE SEQUENCE [LARGE SCALE GENOMIC DNA]</scope>
    <source>
        <strain evidence="2 3">SM1922</strain>
    </source>
</reference>
<keyword evidence="2" id="KW-0808">Transferase</keyword>
<dbReference type="InterPro" id="IPR016181">
    <property type="entry name" value="Acyl_CoA_acyltransferase"/>
</dbReference>
<name>A0A558J7V2_9GAMM</name>
<evidence type="ECO:0000256" key="1">
    <source>
        <dbReference type="SAM" id="Phobius"/>
    </source>
</evidence>
<dbReference type="NCBIfam" id="TIGR03694">
    <property type="entry name" value="exosort_acyl"/>
    <property type="match status" value="1"/>
</dbReference>
<organism evidence="2 3">
    <name type="scientific">Vreelandella titanicae</name>
    <dbReference type="NCBI Taxonomy" id="664683"/>
    <lineage>
        <taxon>Bacteria</taxon>
        <taxon>Pseudomonadati</taxon>
        <taxon>Pseudomonadota</taxon>
        <taxon>Gammaproteobacteria</taxon>
        <taxon>Oceanospirillales</taxon>
        <taxon>Halomonadaceae</taxon>
        <taxon>Vreelandella</taxon>
    </lineage>
</organism>
<dbReference type="Pfam" id="PF13444">
    <property type="entry name" value="Acetyltransf_5"/>
    <property type="match status" value="1"/>
</dbReference>
<proteinExistence type="predicted"/>
<dbReference type="EMBL" id="VNFE01000003">
    <property type="protein sequence ID" value="TVU89718.1"/>
    <property type="molecule type" value="Genomic_DNA"/>
</dbReference>
<dbReference type="AlphaFoldDB" id="A0A558J7V2"/>
<dbReference type="GO" id="GO:0016746">
    <property type="term" value="F:acyltransferase activity"/>
    <property type="evidence" value="ECO:0007669"/>
    <property type="project" value="UniProtKB-KW"/>
</dbReference>
<accession>A0A558J7V2</accession>